<dbReference type="Gene3D" id="3.20.20.80">
    <property type="entry name" value="Glycosidases"/>
    <property type="match status" value="1"/>
</dbReference>
<proteinExistence type="inferred from homology"/>
<keyword evidence="5" id="KW-1185">Reference proteome</keyword>
<dbReference type="GO" id="GO:0005975">
    <property type="term" value="P:carbohydrate metabolic process"/>
    <property type="evidence" value="ECO:0007669"/>
    <property type="project" value="InterPro"/>
</dbReference>
<dbReference type="PRINTS" id="PR00131">
    <property type="entry name" value="GLHYDRLASE1"/>
</dbReference>
<dbReference type="PANTHER" id="PTHR10353">
    <property type="entry name" value="GLYCOSYL HYDROLASE"/>
    <property type="match status" value="1"/>
</dbReference>
<evidence type="ECO:0000313" key="5">
    <source>
        <dbReference type="Proteomes" id="UP001327560"/>
    </source>
</evidence>
<dbReference type="AlphaFoldDB" id="A0AAQ3Q6Q5"/>
<accession>A0AAQ3Q6Q5</accession>
<feature type="transmembrane region" description="Helical" evidence="3">
    <location>
        <begin position="16"/>
        <end position="34"/>
    </location>
</feature>
<keyword evidence="3" id="KW-1133">Transmembrane helix</keyword>
<dbReference type="Pfam" id="PF00232">
    <property type="entry name" value="Glyco_hydro_1"/>
    <property type="match status" value="1"/>
</dbReference>
<evidence type="ECO:0000256" key="3">
    <source>
        <dbReference type="SAM" id="Phobius"/>
    </source>
</evidence>
<dbReference type="PANTHER" id="PTHR10353:SF28">
    <property type="entry name" value="BETA-GLUCOSIDASE 44"/>
    <property type="match status" value="1"/>
</dbReference>
<comment type="similarity">
    <text evidence="1 2">Belongs to the glycosyl hydrolase 1 family.</text>
</comment>
<dbReference type="GO" id="GO:0008422">
    <property type="term" value="F:beta-glucosidase activity"/>
    <property type="evidence" value="ECO:0007669"/>
    <property type="project" value="UniProtKB-ARBA"/>
</dbReference>
<dbReference type="EMBL" id="CP136891">
    <property type="protein sequence ID" value="WOK97914.1"/>
    <property type="molecule type" value="Genomic_DNA"/>
</dbReference>
<keyword evidence="3" id="KW-0472">Membrane</keyword>
<protein>
    <submittedName>
        <fullName evidence="4">Beta-glucosidase 26-like</fullName>
    </submittedName>
</protein>
<organism evidence="4 5">
    <name type="scientific">Canna indica</name>
    <name type="common">Indian-shot</name>
    <dbReference type="NCBI Taxonomy" id="4628"/>
    <lineage>
        <taxon>Eukaryota</taxon>
        <taxon>Viridiplantae</taxon>
        <taxon>Streptophyta</taxon>
        <taxon>Embryophyta</taxon>
        <taxon>Tracheophyta</taxon>
        <taxon>Spermatophyta</taxon>
        <taxon>Magnoliopsida</taxon>
        <taxon>Liliopsida</taxon>
        <taxon>Zingiberales</taxon>
        <taxon>Cannaceae</taxon>
        <taxon>Canna</taxon>
    </lineage>
</organism>
<evidence type="ECO:0000256" key="1">
    <source>
        <dbReference type="ARBA" id="ARBA00010838"/>
    </source>
</evidence>
<evidence type="ECO:0000313" key="4">
    <source>
        <dbReference type="EMBL" id="WOK97914.1"/>
    </source>
</evidence>
<dbReference type="InterPro" id="IPR001360">
    <property type="entry name" value="Glyco_hydro_1"/>
</dbReference>
<dbReference type="SUPFAM" id="SSF51445">
    <property type="entry name" value="(Trans)glycosidases"/>
    <property type="match status" value="1"/>
</dbReference>
<sequence>MVDGEAGTKRNIKKDILEFFWILFGMNLTLTRWLTMLQLKELENFILDDERHNVPIGPRANLHWLYIVPWGKYKAVTYVRENYGSPIIILAKNGMDQPSNDTLLMGLHDKIIRINFYKSYIAELKRAMKDGAIVIGYFAWSLLDNFECRLGYTSRFGLVYMDFDTYSLVKASAKWFKKILKKDNKKNN</sequence>
<gene>
    <name evidence="4" type="ORF">Cni_G06622</name>
</gene>
<reference evidence="4 5" key="1">
    <citation type="submission" date="2023-10" db="EMBL/GenBank/DDBJ databases">
        <title>Chromosome-scale genome assembly provides insights into flower coloration mechanisms of Canna indica.</title>
        <authorList>
            <person name="Li C."/>
        </authorList>
    </citation>
    <scope>NUCLEOTIDE SEQUENCE [LARGE SCALE GENOMIC DNA]</scope>
    <source>
        <tissue evidence="4">Flower</tissue>
    </source>
</reference>
<evidence type="ECO:0000256" key="2">
    <source>
        <dbReference type="RuleBase" id="RU003690"/>
    </source>
</evidence>
<name>A0AAQ3Q6Q5_9LILI</name>
<dbReference type="Proteomes" id="UP001327560">
    <property type="component" value="Chromosome 2"/>
</dbReference>
<dbReference type="InterPro" id="IPR017853">
    <property type="entry name" value="GH"/>
</dbReference>
<keyword evidence="3" id="KW-0812">Transmembrane</keyword>